<dbReference type="AlphaFoldDB" id="A0A8B6CFF7"/>
<dbReference type="Proteomes" id="UP000596742">
    <property type="component" value="Unassembled WGS sequence"/>
</dbReference>
<evidence type="ECO:0000313" key="1">
    <source>
        <dbReference type="EMBL" id="VDI04751.1"/>
    </source>
</evidence>
<sequence>MINQYKSEPNFACTERGGYCSDSSRCPSSGGYVEKLTFKCKCGIACCKCTGK</sequence>
<comment type="caution">
    <text evidence="1">The sequence shown here is derived from an EMBL/GenBank/DDBJ whole genome shotgun (WGS) entry which is preliminary data.</text>
</comment>
<name>A0A8B6CFF7_MYTGA</name>
<gene>
    <name evidence="1" type="ORF">MGAL_10B062284</name>
</gene>
<evidence type="ECO:0000313" key="2">
    <source>
        <dbReference type="Proteomes" id="UP000596742"/>
    </source>
</evidence>
<protein>
    <submittedName>
        <fullName evidence="1">Uncharacterized protein</fullName>
    </submittedName>
</protein>
<dbReference type="EMBL" id="UYJE01001738">
    <property type="protein sequence ID" value="VDI04751.1"/>
    <property type="molecule type" value="Genomic_DNA"/>
</dbReference>
<organism evidence="1 2">
    <name type="scientific">Mytilus galloprovincialis</name>
    <name type="common">Mediterranean mussel</name>
    <dbReference type="NCBI Taxonomy" id="29158"/>
    <lineage>
        <taxon>Eukaryota</taxon>
        <taxon>Metazoa</taxon>
        <taxon>Spiralia</taxon>
        <taxon>Lophotrochozoa</taxon>
        <taxon>Mollusca</taxon>
        <taxon>Bivalvia</taxon>
        <taxon>Autobranchia</taxon>
        <taxon>Pteriomorphia</taxon>
        <taxon>Mytilida</taxon>
        <taxon>Mytiloidea</taxon>
        <taxon>Mytilidae</taxon>
        <taxon>Mytilinae</taxon>
        <taxon>Mytilus</taxon>
    </lineage>
</organism>
<accession>A0A8B6CFF7</accession>
<keyword evidence="2" id="KW-1185">Reference proteome</keyword>
<reference evidence="1" key="1">
    <citation type="submission" date="2018-11" db="EMBL/GenBank/DDBJ databases">
        <authorList>
            <person name="Alioto T."/>
            <person name="Alioto T."/>
        </authorList>
    </citation>
    <scope>NUCLEOTIDE SEQUENCE</scope>
</reference>
<proteinExistence type="predicted"/>